<name>A0A538SYW8_UNCEI</name>
<organism evidence="1 2">
    <name type="scientific">Eiseniibacteriota bacterium</name>
    <dbReference type="NCBI Taxonomy" id="2212470"/>
    <lineage>
        <taxon>Bacteria</taxon>
        <taxon>Candidatus Eiseniibacteriota</taxon>
    </lineage>
</organism>
<dbReference type="PROSITE" id="PS51257">
    <property type="entry name" value="PROKAR_LIPOPROTEIN"/>
    <property type="match status" value="1"/>
</dbReference>
<gene>
    <name evidence="1" type="ORF">E6K76_12390</name>
</gene>
<dbReference type="EMBL" id="VBOW01000090">
    <property type="protein sequence ID" value="TMQ56593.1"/>
    <property type="molecule type" value="Genomic_DNA"/>
</dbReference>
<proteinExistence type="predicted"/>
<dbReference type="Proteomes" id="UP000316852">
    <property type="component" value="Unassembled WGS sequence"/>
</dbReference>
<sequence length="518" mass="56946">MPLRRYSRSLARIAMAVTALAFLASCAKNPLLVDRNRPPRTFLVAAPIDSTISHPSATGVSYSYRIHFYWRGEDPDGFVVGYLWAFDDSSAGHFHYTTKTDSIFEVTVNDSADITRGTTIIGTSRFHTFYIRAVDNLGKADPNLAVFNRTTYKATTVKPHVKFVGALPSGNGIDTLSDGAPFKICWTGDDSDGVVIRYKFDAGTYSSPLTTDTCAFFNDPTVPGAVALASGPYNMTVTAVDNAFATGTTNFLFVVNHDPETWFEPKGNPNGYYHPPYLGGEAVDPAIVVPFAEGDTVPYRSTVWFNWDGEDVTGGEANCLNGFSLELRGGTRNGANAYTIGFIDTIPGSPPRRFKSNEPNYLRQAGFDSFVLDSLDPGFNMYMLVAARDCSNRGDGTKAAFRFNCNYRPFIDSLLVEESGQFGPNGFEPGRLITWFSHDREDGKAKNARIKLDNTSTFTTPDFAENFFVPDSRFRALAPSNPHSVEAWVLDRAGFVSDSSLTVYFDLPTPTSQSTRRP</sequence>
<reference evidence="1 2" key="1">
    <citation type="journal article" date="2019" name="Nat. Microbiol.">
        <title>Mediterranean grassland soil C-N compound turnover is dependent on rainfall and depth, and is mediated by genomically divergent microorganisms.</title>
        <authorList>
            <person name="Diamond S."/>
            <person name="Andeer P.F."/>
            <person name="Li Z."/>
            <person name="Crits-Christoph A."/>
            <person name="Burstein D."/>
            <person name="Anantharaman K."/>
            <person name="Lane K.R."/>
            <person name="Thomas B.C."/>
            <person name="Pan C."/>
            <person name="Northen T.R."/>
            <person name="Banfield J.F."/>
        </authorList>
    </citation>
    <scope>NUCLEOTIDE SEQUENCE [LARGE SCALE GENOMIC DNA]</scope>
    <source>
        <strain evidence="1">WS_6</strain>
    </source>
</reference>
<accession>A0A538SYW8</accession>
<evidence type="ECO:0000313" key="1">
    <source>
        <dbReference type="EMBL" id="TMQ56593.1"/>
    </source>
</evidence>
<dbReference type="AlphaFoldDB" id="A0A538SYW8"/>
<protein>
    <submittedName>
        <fullName evidence="1">Uncharacterized protein</fullName>
    </submittedName>
</protein>
<comment type="caution">
    <text evidence="1">The sequence shown here is derived from an EMBL/GenBank/DDBJ whole genome shotgun (WGS) entry which is preliminary data.</text>
</comment>
<evidence type="ECO:0000313" key="2">
    <source>
        <dbReference type="Proteomes" id="UP000316852"/>
    </source>
</evidence>